<dbReference type="EMBL" id="JAANER010000002">
    <property type="protein sequence ID" value="KAG9193769.1"/>
    <property type="molecule type" value="Genomic_DNA"/>
</dbReference>
<protein>
    <submittedName>
        <fullName evidence="2">Uncharacterized protein</fullName>
    </submittedName>
</protein>
<dbReference type="AlphaFoldDB" id="A0AAD4IFX3"/>
<name>A0AAD4IFX3_9PLEO</name>
<evidence type="ECO:0000256" key="1">
    <source>
        <dbReference type="SAM" id="MobiDB-lite"/>
    </source>
</evidence>
<feature type="compositionally biased region" description="Polar residues" evidence="1">
    <location>
        <begin position="96"/>
        <end position="109"/>
    </location>
</feature>
<evidence type="ECO:0000313" key="2">
    <source>
        <dbReference type="EMBL" id="KAG9193769.1"/>
    </source>
</evidence>
<evidence type="ECO:0000313" key="3">
    <source>
        <dbReference type="Proteomes" id="UP001199106"/>
    </source>
</evidence>
<feature type="compositionally biased region" description="Polar residues" evidence="1">
    <location>
        <begin position="18"/>
        <end position="37"/>
    </location>
</feature>
<feature type="compositionally biased region" description="Polar residues" evidence="1">
    <location>
        <begin position="179"/>
        <end position="189"/>
    </location>
</feature>
<organism evidence="2 3">
    <name type="scientific">Alternaria panax</name>
    <dbReference type="NCBI Taxonomy" id="48097"/>
    <lineage>
        <taxon>Eukaryota</taxon>
        <taxon>Fungi</taxon>
        <taxon>Dikarya</taxon>
        <taxon>Ascomycota</taxon>
        <taxon>Pezizomycotina</taxon>
        <taxon>Dothideomycetes</taxon>
        <taxon>Pleosporomycetidae</taxon>
        <taxon>Pleosporales</taxon>
        <taxon>Pleosporineae</taxon>
        <taxon>Pleosporaceae</taxon>
        <taxon>Alternaria</taxon>
        <taxon>Alternaria sect. Panax</taxon>
    </lineage>
</organism>
<reference evidence="2" key="1">
    <citation type="submission" date="2021-07" db="EMBL/GenBank/DDBJ databases">
        <title>Genome Resource of American Ginseng Black Spot Pathogen Alternaria panax.</title>
        <authorList>
            <person name="Qiu C."/>
            <person name="Wang W."/>
            <person name="Liu Z."/>
        </authorList>
    </citation>
    <scope>NUCLEOTIDE SEQUENCE</scope>
    <source>
        <strain evidence="2">BNCC115425</strain>
    </source>
</reference>
<sequence>MTGLNANSTPHPLIARNNDVQNSTNGQGGSQTLENPFTTNFLTDSAPIYNQNANSGFGQQNIKVNGNFEVPSSYTPAAAPHEYEVRLEPERHEQRGSGSQKFDVSNGIKNKTAGDDRSGGYSQTLTGPHDHTHLRTMAPVYNQNVNSGSGQQNINVKGRMGFQKQGSQEPTRQGPAAGQLSQLPAQNRNMDLRPQWRNDQGLDHHESGPAYSPGQTSPPIYRSHSPARVAPHSQSGYVVPKPPSRNRYRDRRDGYEDEYNRDRSTYRRSVHLLGLIRIIEAAL</sequence>
<proteinExistence type="predicted"/>
<feature type="compositionally biased region" description="Basic and acidic residues" evidence="1">
    <location>
        <begin position="250"/>
        <end position="260"/>
    </location>
</feature>
<feature type="region of interest" description="Disordered" evidence="1">
    <location>
        <begin position="161"/>
        <end position="260"/>
    </location>
</feature>
<feature type="region of interest" description="Disordered" evidence="1">
    <location>
        <begin position="89"/>
        <end position="132"/>
    </location>
</feature>
<feature type="region of interest" description="Disordered" evidence="1">
    <location>
        <begin position="1"/>
        <end position="37"/>
    </location>
</feature>
<feature type="compositionally biased region" description="Basic and acidic residues" evidence="1">
    <location>
        <begin position="190"/>
        <end position="207"/>
    </location>
</feature>
<feature type="compositionally biased region" description="Polar residues" evidence="1">
    <location>
        <begin position="1"/>
        <end position="10"/>
    </location>
</feature>
<dbReference type="Proteomes" id="UP001199106">
    <property type="component" value="Unassembled WGS sequence"/>
</dbReference>
<gene>
    <name evidence="2" type="ORF">G6011_03804</name>
</gene>
<keyword evidence="3" id="KW-1185">Reference proteome</keyword>
<comment type="caution">
    <text evidence="2">The sequence shown here is derived from an EMBL/GenBank/DDBJ whole genome shotgun (WGS) entry which is preliminary data.</text>
</comment>
<accession>A0AAD4IFX3</accession>